<reference evidence="7 8" key="1">
    <citation type="submission" date="2016-08" db="EMBL/GenBank/DDBJ databases">
        <title>A Parts List for Fungal Cellulosomes Revealed by Comparative Genomics.</title>
        <authorList>
            <consortium name="DOE Joint Genome Institute"/>
            <person name="Haitjema C.H."/>
            <person name="Gilmore S.P."/>
            <person name="Henske J.K."/>
            <person name="Solomon K.V."/>
            <person name="De Groot R."/>
            <person name="Kuo A."/>
            <person name="Mondo S.J."/>
            <person name="Salamov A.A."/>
            <person name="Labutti K."/>
            <person name="Zhao Z."/>
            <person name="Chiniquy J."/>
            <person name="Barry K."/>
            <person name="Brewer H.M."/>
            <person name="Purvine S.O."/>
            <person name="Wright A.T."/>
            <person name="Boxma B."/>
            <person name="Van Alen T."/>
            <person name="Hackstein J.H."/>
            <person name="Baker S.E."/>
            <person name="Grigoriev I.V."/>
            <person name="O'Malley M.A."/>
        </authorList>
    </citation>
    <scope>NUCLEOTIDE SEQUENCE [LARGE SCALE GENOMIC DNA]</scope>
    <source>
        <strain evidence="7 8">S4</strain>
    </source>
</reference>
<dbReference type="EMBL" id="MCFG01000217">
    <property type="protein sequence ID" value="ORX78252.1"/>
    <property type="molecule type" value="Genomic_DNA"/>
</dbReference>
<comment type="similarity">
    <text evidence="2">Belongs to the Mediator complex subunit 28 family.</text>
</comment>
<evidence type="ECO:0000256" key="6">
    <source>
        <dbReference type="ARBA" id="ARBA00023242"/>
    </source>
</evidence>
<dbReference type="AlphaFoldDB" id="A0A1Y1WXT1"/>
<comment type="caution">
    <text evidence="7">The sequence shown here is derived from an EMBL/GenBank/DDBJ whole genome shotgun (WGS) entry which is preliminary data.</text>
</comment>
<keyword evidence="8" id="KW-1185">Reference proteome</keyword>
<organism evidence="7 8">
    <name type="scientific">Anaeromyces robustus</name>
    <dbReference type="NCBI Taxonomy" id="1754192"/>
    <lineage>
        <taxon>Eukaryota</taxon>
        <taxon>Fungi</taxon>
        <taxon>Fungi incertae sedis</taxon>
        <taxon>Chytridiomycota</taxon>
        <taxon>Chytridiomycota incertae sedis</taxon>
        <taxon>Neocallimastigomycetes</taxon>
        <taxon>Neocallimastigales</taxon>
        <taxon>Neocallimastigaceae</taxon>
        <taxon>Anaeromyces</taxon>
    </lineage>
</organism>
<dbReference type="InterPro" id="IPR021640">
    <property type="entry name" value="Mediator_Med28"/>
</dbReference>
<comment type="subcellular location">
    <subcellularLocation>
        <location evidence="1">Nucleus</location>
    </subcellularLocation>
</comment>
<evidence type="ECO:0000256" key="5">
    <source>
        <dbReference type="ARBA" id="ARBA00023163"/>
    </source>
</evidence>
<evidence type="ECO:0000313" key="8">
    <source>
        <dbReference type="Proteomes" id="UP000193944"/>
    </source>
</evidence>
<protein>
    <submittedName>
        <fullName evidence="7">Uncharacterized protein</fullName>
    </submittedName>
</protein>
<proteinExistence type="inferred from homology"/>
<name>A0A1Y1WXT1_9FUNG</name>
<keyword evidence="6" id="KW-0539">Nucleus</keyword>
<dbReference type="Pfam" id="PF11594">
    <property type="entry name" value="Med28"/>
    <property type="match status" value="1"/>
</dbReference>
<keyword evidence="3" id="KW-0805">Transcription regulation</keyword>
<dbReference type="GO" id="GO:0005634">
    <property type="term" value="C:nucleus"/>
    <property type="evidence" value="ECO:0007669"/>
    <property type="project" value="UniProtKB-SubCell"/>
</dbReference>
<gene>
    <name evidence="7" type="ORF">BCR32DRAFT_270186</name>
</gene>
<dbReference type="Proteomes" id="UP000193944">
    <property type="component" value="Unassembled WGS sequence"/>
</dbReference>
<keyword evidence="4" id="KW-0175">Coiled coil</keyword>
<evidence type="ECO:0000256" key="4">
    <source>
        <dbReference type="ARBA" id="ARBA00023054"/>
    </source>
</evidence>
<dbReference type="OrthoDB" id="2147033at2759"/>
<evidence type="ECO:0000313" key="7">
    <source>
        <dbReference type="EMBL" id="ORX78252.1"/>
    </source>
</evidence>
<keyword evidence="5" id="KW-0804">Transcription</keyword>
<reference evidence="7 8" key="2">
    <citation type="submission" date="2016-08" db="EMBL/GenBank/DDBJ databases">
        <title>Pervasive Adenine N6-methylation of Active Genes in Fungi.</title>
        <authorList>
            <consortium name="DOE Joint Genome Institute"/>
            <person name="Mondo S.J."/>
            <person name="Dannebaum R.O."/>
            <person name="Kuo R.C."/>
            <person name="Labutti K."/>
            <person name="Haridas S."/>
            <person name="Kuo A."/>
            <person name="Salamov A."/>
            <person name="Ahrendt S.R."/>
            <person name="Lipzen A."/>
            <person name="Sullivan W."/>
            <person name="Andreopoulos W.B."/>
            <person name="Clum A."/>
            <person name="Lindquist E."/>
            <person name="Daum C."/>
            <person name="Ramamoorthy G.K."/>
            <person name="Gryganskyi A."/>
            <person name="Culley D."/>
            <person name="Magnuson J.K."/>
            <person name="James T.Y."/>
            <person name="O'Malley M.A."/>
            <person name="Stajich J.E."/>
            <person name="Spatafora J.W."/>
            <person name="Visel A."/>
            <person name="Grigoriev I.V."/>
        </authorList>
    </citation>
    <scope>NUCLEOTIDE SEQUENCE [LARGE SCALE GENOMIC DNA]</scope>
    <source>
        <strain evidence="7 8">S4</strain>
    </source>
</reference>
<evidence type="ECO:0000256" key="1">
    <source>
        <dbReference type="ARBA" id="ARBA00004123"/>
    </source>
</evidence>
<evidence type="ECO:0000256" key="2">
    <source>
        <dbReference type="ARBA" id="ARBA00005571"/>
    </source>
</evidence>
<evidence type="ECO:0000256" key="3">
    <source>
        <dbReference type="ARBA" id="ARBA00023015"/>
    </source>
</evidence>
<sequence>MSSKKIESVDALQLLNNISENLNKLVNSIPKNLQEKQIDADNSSNNYINDINNSLHLLKAKITTTLVNSYSNPHQILQKEIKDLEEDKIVKEMAIQKTLYNLGIWNSILGDLEQREKIIMNRSYKNEPSVMKVIEIYPEPLKSKKPI</sequence>
<accession>A0A1Y1WXT1</accession>